<evidence type="ECO:0000313" key="13">
    <source>
        <dbReference type="EMBL" id="CCK71390.1"/>
    </source>
</evidence>
<dbReference type="GO" id="GO:0017056">
    <property type="term" value="F:structural constituent of nuclear pore"/>
    <property type="evidence" value="ECO:0007669"/>
    <property type="project" value="EnsemblFungi"/>
</dbReference>
<organism evidence="13 14">
    <name type="scientific">Huiozyma naganishii (strain ATCC MYA-139 / BCRC 22969 / CBS 8797 / KCTC 17520 / NBRC 10181 / NCYC 3082 / Yp74L-3)</name>
    <name type="common">Yeast</name>
    <name type="synonym">Kazachstania naganishii</name>
    <dbReference type="NCBI Taxonomy" id="1071383"/>
    <lineage>
        <taxon>Eukaryota</taxon>
        <taxon>Fungi</taxon>
        <taxon>Dikarya</taxon>
        <taxon>Ascomycota</taxon>
        <taxon>Saccharomycotina</taxon>
        <taxon>Saccharomycetes</taxon>
        <taxon>Saccharomycetales</taxon>
        <taxon>Saccharomycetaceae</taxon>
        <taxon>Huiozyma</taxon>
    </lineage>
</organism>
<dbReference type="InterPro" id="IPR048883">
    <property type="entry name" value="Nup188_N-subdom_III"/>
</dbReference>
<dbReference type="PANTHER" id="PTHR31431:SF1">
    <property type="entry name" value="NUCLEOPORIN NUP188"/>
    <property type="match status" value="1"/>
</dbReference>
<dbReference type="EMBL" id="HE978320">
    <property type="protein sequence ID" value="CCK71390.1"/>
    <property type="molecule type" value="Genomic_DNA"/>
</dbReference>
<keyword evidence="6" id="KW-0906">Nuclear pore complex</keyword>
<reference evidence="14" key="2">
    <citation type="submission" date="2012-08" db="EMBL/GenBank/DDBJ databases">
        <title>Genome sequence of Kazachstania naganishii.</title>
        <authorList>
            <person name="Gordon J.L."/>
            <person name="Armisen D."/>
            <person name="Proux-Wera E."/>
            <person name="OhEigeartaigh S.S."/>
            <person name="Byrne K.P."/>
            <person name="Wolfe K.H."/>
        </authorList>
    </citation>
    <scope>NUCLEOTIDE SEQUENCE [LARGE SCALE GENOMIC DNA]</scope>
    <source>
        <strain evidence="14">ATCC MYA-139 / BCRC 22969 / CBS 8797 / CCRC 22969 / KCTC 17520 / NBRC 10181 / NCYC 3082</strain>
    </source>
</reference>
<evidence type="ECO:0000256" key="9">
    <source>
        <dbReference type="ARBA" id="ARBA00040174"/>
    </source>
</evidence>
<dbReference type="OMA" id="HSWKFFA"/>
<dbReference type="OrthoDB" id="102511at2759"/>
<keyword evidence="14" id="KW-1185">Reference proteome</keyword>
<evidence type="ECO:0000256" key="1">
    <source>
        <dbReference type="ARBA" id="ARBA00004567"/>
    </source>
</evidence>
<dbReference type="Proteomes" id="UP000006310">
    <property type="component" value="Chromosome 7"/>
</dbReference>
<dbReference type="InterPro" id="IPR041634">
    <property type="entry name" value="Nup188_C"/>
</dbReference>
<evidence type="ECO:0000256" key="5">
    <source>
        <dbReference type="ARBA" id="ARBA00023010"/>
    </source>
</evidence>
<dbReference type="Pfam" id="PF10487">
    <property type="entry name" value="Nup188_N"/>
    <property type="match status" value="1"/>
</dbReference>
<evidence type="ECO:0000256" key="6">
    <source>
        <dbReference type="ARBA" id="ARBA00023132"/>
    </source>
</evidence>
<dbReference type="InterPro" id="IPR018864">
    <property type="entry name" value="Nucleoporin_Nup188_N"/>
</dbReference>
<sequence length="1668" mass="187996">MAGKTLSFKDVAAFLLQSREAAERSDPLARPSLELVEEFVEQNRDLVVNLAQWDGPCEMQKPEIVQSITVRGTQVSGITESDCRCAFALAKTFQLNYKDTLRVIVRESSRGQKGGNIDESTLVSGLIAVLEERDATMDVAFHSIDRSDLSESQGKAVLGRRKEMIQHLFQNLKQLVANFTKLNEMDATTASAIVTDLSGNDGTMLKLIELKNWKDVIHITKILKLLANVLLNLPLQTDFVVDWFNEVPNFTHFWENTLLVSVPDLPFSIVAQLEALITLNSLLVLGFDSTISAINTDTPYFQDIKTFIKIQSIIETQLTHDPVLLYMWSFALFTKAVLIDEGSDETFMNEYLIANNNNSPSTVSTVFASKAEKLNVFQTISDLTESLSSDVLYPTIMSSFVTFMLNFVPLTTEVTQMIKIVMKKVPTEFIEKFLTTDIFERRLAVLKAKLPLINEALLPLINISSINFEFANFEWKELNTYASTTKLGELDYDLADLDRGDNAALVSQNDLIVLKQETLINPPLENDSTVKMPIPSNTKGKILDTGLDDSLVIFLLDYNGWSVLGRVLHNLCEAYFEKGKDLDSRSINLMISIIELIGSVVGPCLPNEKKGSEILQYLANNLNGGDIVSVMFKIYEIALNKRDYRVTCACAEFTNNLVVNFPHFVWSYLTRSSLFDRYGKTGLSSIFLGTLELPNGEYGFTIHLSELAIRLVEDALTLQKSVSTRIQKDILQKLAQQLINIFESCQSWKFNDLNQRFKLCYNLTSFFSKALYNVFGIDPDNKPEKKVTKVLGDISDMIIKTFLRSHSADSYSATSLLNILTSQTENHMATLGNKAYGLMYTKLIKSSFELTNLLIAMRDLLNLQPSIFEKAIFSNAATFAEFYIGSPALKRKIINLFGYLISATWNGDTPFLLSYLGEMNSKKLLNSINEDLQKPLKNFHLLRDIYTFVGILMKSKQDGLAILFLTGNIASRKTLESTDVGAKKSTTKDDGATDSSILNTLKGNAQNMVSLPEFVSCALLEAIAFSFNSWVHSKSLNLVKDTNFISVLMKKVNSFKPQPLYKTDDMTKKKMITHYSKEYRLISRIVEVFALYLYSSPDSNSEIYRFLNQRNLFEIVNPYFEIDMDHPAVQEAVNRDFANTFEGYTLSQFKLSVLNRSSSIFQHGVFNIPLMDRMFGNNPRWTLDNSGGSIRSRIIDLSLNLKYIHYQISAAKSWGALLTCFVKASKAPLNDEFMDIVQHFLQYSIGDDDTSKKRYAQMYQERIELSFYILYAFKNSGKTFPDKKLLDVLSLLITTFENEGSLQADVRNILPSEMQRSEYRPILRSVLIILNLTKSDQTFVELAGPQLLKFLQCSFSQGVYVIFSSILADITASTNTGLQGCVIYNLEDKIQNLFLLLALLNKIKDMNPSEKFKTMFAISLDSIGTIKVILSLYSSSHLFRINDEPIIGHITLTFISQLCTISTIAENFIKNGLFAVLLESPLSVALQNGSIKPENHPRLHNIWSNGLLSILLLLLSGFGAKILPEACLFASYFGKQIKTATYSWSDPDLAVSSALIRETSQLILLQKMLAALHYQRYLNTTTRPKVTSSSSSEEVTELICGLDTGEERRELNVALKKLLTHPKYLNSRIVGVTVEELQLLDHEPSRTEFVKNINREIKELQEGLLENI</sequence>
<name>J7R942_HUIN7</name>
<evidence type="ECO:0000256" key="4">
    <source>
        <dbReference type="ARBA" id="ARBA00022927"/>
    </source>
</evidence>
<dbReference type="STRING" id="1071383.J7R942"/>
<evidence type="ECO:0000256" key="2">
    <source>
        <dbReference type="ARBA" id="ARBA00022448"/>
    </source>
</evidence>
<dbReference type="GO" id="GO:0006999">
    <property type="term" value="P:nuclear pore organization"/>
    <property type="evidence" value="ECO:0007669"/>
    <property type="project" value="EnsemblFungi"/>
</dbReference>
<evidence type="ECO:0000256" key="7">
    <source>
        <dbReference type="ARBA" id="ARBA00023242"/>
    </source>
</evidence>
<comment type="similarity">
    <text evidence="8">Belongs to the Nup188 family.</text>
</comment>
<keyword evidence="2" id="KW-0813">Transport</keyword>
<accession>J7R942</accession>
<dbReference type="Gene3D" id="1.25.10.70">
    <property type="match status" value="1"/>
</dbReference>
<dbReference type="Pfam" id="PF18378">
    <property type="entry name" value="Nup188_C"/>
    <property type="match status" value="1"/>
</dbReference>
<dbReference type="GO" id="GO:0006606">
    <property type="term" value="P:protein import into nucleus"/>
    <property type="evidence" value="ECO:0007669"/>
    <property type="project" value="EnsemblFungi"/>
</dbReference>
<dbReference type="PANTHER" id="PTHR31431">
    <property type="entry name" value="NUCLEOPORIN NUP188 HOMOLOG"/>
    <property type="match status" value="1"/>
</dbReference>
<keyword evidence="3" id="KW-0509">mRNA transport</keyword>
<reference evidence="13 14" key="1">
    <citation type="journal article" date="2011" name="Proc. Natl. Acad. Sci. U.S.A.">
        <title>Evolutionary erosion of yeast sex chromosomes by mating-type switching accidents.</title>
        <authorList>
            <person name="Gordon J.L."/>
            <person name="Armisen D."/>
            <person name="Proux-Wera E."/>
            <person name="Oheigeartaigh S.S."/>
            <person name="Byrne K.P."/>
            <person name="Wolfe K.H."/>
        </authorList>
    </citation>
    <scope>NUCLEOTIDE SEQUENCE [LARGE SCALE GENOMIC DNA]</scope>
    <source>
        <strain evidence="14">ATCC MYA-139 / BCRC 22969 / CBS 8797 / CCRC 22969 / KCTC 17520 / NBRC 10181 / NCYC 3082</strain>
    </source>
</reference>
<keyword evidence="7" id="KW-0539">Nucleus</keyword>
<protein>
    <recommendedName>
        <fullName evidence="9">Nucleoporin NUP188</fullName>
    </recommendedName>
</protein>
<evidence type="ECO:0000259" key="10">
    <source>
        <dbReference type="Pfam" id="PF10487"/>
    </source>
</evidence>
<feature type="domain" description="Nuclear pore protein Nup188 C-terminal" evidence="11">
    <location>
        <begin position="1318"/>
        <end position="1645"/>
    </location>
</feature>
<dbReference type="Pfam" id="PF21093">
    <property type="entry name" value="Nup188_N-subdom_III"/>
    <property type="match status" value="1"/>
</dbReference>
<dbReference type="RefSeq" id="XP_022465635.1">
    <property type="nucleotide sequence ID" value="XM_022609216.1"/>
</dbReference>
<feature type="domain" description="Nucleoporin Nup188 N-terminal subdomain III" evidence="12">
    <location>
        <begin position="551"/>
        <end position="968"/>
    </location>
</feature>
<dbReference type="GO" id="GO:0044611">
    <property type="term" value="C:nuclear pore inner ring"/>
    <property type="evidence" value="ECO:0007669"/>
    <property type="project" value="EnsemblFungi"/>
</dbReference>
<dbReference type="HOGENOM" id="CLU_001029_1_0_1"/>
<keyword evidence="5" id="KW-0811">Translocation</keyword>
<proteinExistence type="inferred from homology"/>
<feature type="domain" description="Nucleoporin Nup188 N-terminal" evidence="10">
    <location>
        <begin position="36"/>
        <end position="491"/>
    </location>
</feature>
<evidence type="ECO:0000259" key="12">
    <source>
        <dbReference type="Pfam" id="PF21093"/>
    </source>
</evidence>
<keyword evidence="4" id="KW-0653">Protein transport</keyword>
<evidence type="ECO:0000259" key="11">
    <source>
        <dbReference type="Pfam" id="PF18378"/>
    </source>
</evidence>
<dbReference type="GeneID" id="34527113"/>
<evidence type="ECO:0000256" key="3">
    <source>
        <dbReference type="ARBA" id="ARBA00022816"/>
    </source>
</evidence>
<gene>
    <name evidence="13" type="primary">KNAG0G03320</name>
    <name evidence="13" type="ordered locus">KNAG_0G03320</name>
</gene>
<dbReference type="GO" id="GO:0031990">
    <property type="term" value="P:mRNA export from nucleus in response to heat stress"/>
    <property type="evidence" value="ECO:0007669"/>
    <property type="project" value="EnsemblFungi"/>
</dbReference>
<evidence type="ECO:0000256" key="8">
    <source>
        <dbReference type="ARBA" id="ARBA00038387"/>
    </source>
</evidence>
<comment type="subcellular location">
    <subcellularLocation>
        <location evidence="1">Nucleus</location>
        <location evidence="1">Nuclear pore complex</location>
    </subcellularLocation>
</comment>
<dbReference type="KEGG" id="kng:KNAG_0G03320"/>
<dbReference type="eggNOG" id="ENOG502QQFV">
    <property type="taxonomic scope" value="Eukaryota"/>
</dbReference>
<evidence type="ECO:0000313" key="14">
    <source>
        <dbReference type="Proteomes" id="UP000006310"/>
    </source>
</evidence>
<dbReference type="InterPro" id="IPR044840">
    <property type="entry name" value="Nup188"/>
</dbReference>